<dbReference type="InterPro" id="IPR034505">
    <property type="entry name" value="Coproporphyrinogen-III_oxidase"/>
</dbReference>
<dbReference type="STRING" id="32024.GCA_000788295_01159"/>
<dbReference type="PROSITE" id="PS51918">
    <property type="entry name" value="RADICAL_SAM"/>
    <property type="match status" value="1"/>
</dbReference>
<dbReference type="AlphaFoldDB" id="A0A381DIL8"/>
<sequence>MGFMNIGKEFAINYAHNKMQKALYNGLNIDMLDKPLQKTPKENINYMLYMHVPFCHTFCPYCSFHKYRYDEEVSKKYFINLRKEMQTIKDKGFDFSSLYVGGGTTLINEDELLKTLEMAKQLFNIKTVSCESDPSHISPQSLQKFVGIIDRLSVGVQSFDNEILKKVARYEKFGSKDVLIEKLNKAVGILPILSIDLIFNLPFQTEEILREDIRIVKSINPEQFTFYPLMKSPLTRDSIAKTLGVSNEDNEYKFYKIICEEFKDLHKSNAWAFSKQKYDMNDEYVGSNHEYVGIGSGAFSFLNGELLINAFDLNDYGNFINSNTQPVIAKCSFNKKDKIRYLFLTELFDGSINISKFNKANDTFLTKELFMELFLLKLVNAIYEKDGMIYVTEFGSYLCLVLMKEFYTGMDKVRATFKDNNKIKNVKTLRIMEQADAPIQNVANV</sequence>
<dbReference type="InterPro" id="IPR007197">
    <property type="entry name" value="rSAM"/>
</dbReference>
<organism evidence="1 2">
    <name type="scientific">Campylobacter sputorum subsp. sputorum</name>
    <dbReference type="NCBI Taxonomy" id="32024"/>
    <lineage>
        <taxon>Bacteria</taxon>
        <taxon>Pseudomonadati</taxon>
        <taxon>Campylobacterota</taxon>
        <taxon>Epsilonproteobacteria</taxon>
        <taxon>Campylobacterales</taxon>
        <taxon>Campylobacteraceae</taxon>
        <taxon>Campylobacter</taxon>
    </lineage>
</organism>
<dbReference type="InterPro" id="IPR058240">
    <property type="entry name" value="rSAM_sf"/>
</dbReference>
<protein>
    <submittedName>
        <fullName evidence="1">Coproporphyrinogen III oxidase</fullName>
        <ecNumber evidence="1">1.3.98.3</ecNumber>
    </submittedName>
</protein>
<gene>
    <name evidence="1" type="primary">hemZ</name>
    <name evidence="1" type="ORF">NCTC12475_00740</name>
</gene>
<proteinExistence type="predicted"/>
<dbReference type="OrthoDB" id="9808022at2"/>
<dbReference type="GO" id="GO:0051989">
    <property type="term" value="F:coproporphyrinogen dehydrogenase activity"/>
    <property type="evidence" value="ECO:0007669"/>
    <property type="project" value="UniProtKB-EC"/>
</dbReference>
<dbReference type="PANTHER" id="PTHR13932">
    <property type="entry name" value="COPROPORPHYRINIGEN III OXIDASE"/>
    <property type="match status" value="1"/>
</dbReference>
<dbReference type="CDD" id="cd01335">
    <property type="entry name" value="Radical_SAM"/>
    <property type="match status" value="1"/>
</dbReference>
<dbReference type="GO" id="GO:0005737">
    <property type="term" value="C:cytoplasm"/>
    <property type="evidence" value="ECO:0007669"/>
    <property type="project" value="TreeGrafter"/>
</dbReference>
<dbReference type="Gene3D" id="3.80.30.20">
    <property type="entry name" value="tm_1862 like domain"/>
    <property type="match status" value="1"/>
</dbReference>
<dbReference type="EC" id="1.3.98.3" evidence="1"/>
<dbReference type="NCBIfam" id="NF006385">
    <property type="entry name" value="PRK08629.1"/>
    <property type="match status" value="1"/>
</dbReference>
<keyword evidence="2" id="KW-1185">Reference proteome</keyword>
<evidence type="ECO:0000313" key="2">
    <source>
        <dbReference type="Proteomes" id="UP000254920"/>
    </source>
</evidence>
<name>A0A381DIL8_9BACT</name>
<dbReference type="SUPFAM" id="SSF102114">
    <property type="entry name" value="Radical SAM enzymes"/>
    <property type="match status" value="1"/>
</dbReference>
<reference evidence="1 2" key="1">
    <citation type="submission" date="2018-06" db="EMBL/GenBank/DDBJ databases">
        <authorList>
            <consortium name="Pathogen Informatics"/>
            <person name="Doyle S."/>
        </authorList>
    </citation>
    <scope>NUCLEOTIDE SEQUENCE [LARGE SCALE GENOMIC DNA]</scope>
    <source>
        <strain evidence="1 2">NCTC12475</strain>
    </source>
</reference>
<dbReference type="InterPro" id="IPR006638">
    <property type="entry name" value="Elp3/MiaA/NifB-like_rSAM"/>
</dbReference>
<dbReference type="SMART" id="SM00729">
    <property type="entry name" value="Elp3"/>
    <property type="match status" value="1"/>
</dbReference>
<dbReference type="SFLD" id="SFLDG01065">
    <property type="entry name" value="anaerobic_coproporphyrinogen-I"/>
    <property type="match status" value="1"/>
</dbReference>
<dbReference type="Proteomes" id="UP000254920">
    <property type="component" value="Unassembled WGS sequence"/>
</dbReference>
<accession>A0A381DIL8</accession>
<dbReference type="InterPro" id="IPR023404">
    <property type="entry name" value="rSAM_horseshoe"/>
</dbReference>
<dbReference type="EMBL" id="UFVD01000001">
    <property type="protein sequence ID" value="SUX10543.1"/>
    <property type="molecule type" value="Genomic_DNA"/>
</dbReference>
<evidence type="ECO:0000313" key="1">
    <source>
        <dbReference type="EMBL" id="SUX10543.1"/>
    </source>
</evidence>
<dbReference type="GO" id="GO:0006779">
    <property type="term" value="P:porphyrin-containing compound biosynthetic process"/>
    <property type="evidence" value="ECO:0007669"/>
    <property type="project" value="TreeGrafter"/>
</dbReference>
<dbReference type="SFLD" id="SFLDS00029">
    <property type="entry name" value="Radical_SAM"/>
    <property type="match status" value="1"/>
</dbReference>
<dbReference type="PANTHER" id="PTHR13932:SF5">
    <property type="entry name" value="RADICAL S-ADENOSYL METHIONINE DOMAIN-CONTAINING PROTEIN 1, MITOCHONDRIAL"/>
    <property type="match status" value="1"/>
</dbReference>
<keyword evidence="1" id="KW-0560">Oxidoreductase</keyword>
<dbReference type="Pfam" id="PF04055">
    <property type="entry name" value="Radical_SAM"/>
    <property type="match status" value="1"/>
</dbReference>
<dbReference type="GO" id="GO:0051539">
    <property type="term" value="F:4 iron, 4 sulfur cluster binding"/>
    <property type="evidence" value="ECO:0007669"/>
    <property type="project" value="TreeGrafter"/>
</dbReference>